<accession>A0AC35F739</accession>
<reference evidence="2" key="1">
    <citation type="submission" date="2022-11" db="UniProtKB">
        <authorList>
            <consortium name="WormBaseParasite"/>
        </authorList>
    </citation>
    <scope>IDENTIFICATION</scope>
</reference>
<dbReference type="WBParaSite" id="PS1159_v2.g13804.t1">
    <property type="protein sequence ID" value="PS1159_v2.g13804.t1"/>
    <property type="gene ID" value="PS1159_v2.g13804"/>
</dbReference>
<protein>
    <submittedName>
        <fullName evidence="2">Uncharacterized protein</fullName>
    </submittedName>
</protein>
<name>A0AC35F739_9BILA</name>
<sequence length="125" mass="14526">MLCKFWLADVLVIYPENADGENPLELLKPKIYKCDIKCLRLKNSVISLNEFLFLASKCEELWFDKSAVKNAENDTIVPLAELVQIPENLTNFMYCSPSNVEGTVKKFQNYLNVKLFTFQEDFRSF</sequence>
<proteinExistence type="predicted"/>
<evidence type="ECO:0000313" key="1">
    <source>
        <dbReference type="Proteomes" id="UP000887580"/>
    </source>
</evidence>
<dbReference type="Proteomes" id="UP000887580">
    <property type="component" value="Unplaced"/>
</dbReference>
<organism evidence="1 2">
    <name type="scientific">Panagrolaimus sp. PS1159</name>
    <dbReference type="NCBI Taxonomy" id="55785"/>
    <lineage>
        <taxon>Eukaryota</taxon>
        <taxon>Metazoa</taxon>
        <taxon>Ecdysozoa</taxon>
        <taxon>Nematoda</taxon>
        <taxon>Chromadorea</taxon>
        <taxon>Rhabditida</taxon>
        <taxon>Tylenchina</taxon>
        <taxon>Panagrolaimomorpha</taxon>
        <taxon>Panagrolaimoidea</taxon>
        <taxon>Panagrolaimidae</taxon>
        <taxon>Panagrolaimus</taxon>
    </lineage>
</organism>
<evidence type="ECO:0000313" key="2">
    <source>
        <dbReference type="WBParaSite" id="PS1159_v2.g13804.t1"/>
    </source>
</evidence>